<reference evidence="5" key="1">
    <citation type="submission" date="2016-02" db="EMBL/GenBank/DDBJ databases">
        <title>Genome sequence of Bacillus trypoxylicola KCTC 13244(T).</title>
        <authorList>
            <person name="Jeong H."/>
            <person name="Park S.-H."/>
            <person name="Choi S.-K."/>
        </authorList>
    </citation>
    <scope>NUCLEOTIDE SEQUENCE [LARGE SCALE GENOMIC DNA]</scope>
    <source>
        <strain evidence="5">KCTC 13244</strain>
    </source>
</reference>
<evidence type="ECO:0000256" key="3">
    <source>
        <dbReference type="PROSITE-ProRule" id="PRU00335"/>
    </source>
</evidence>
<dbReference type="OrthoDB" id="9814200at2"/>
<dbReference type="InterPro" id="IPR009057">
    <property type="entry name" value="Homeodomain-like_sf"/>
</dbReference>
<name>A0A161PB81_9BACI</name>
<evidence type="ECO:0000256" key="2">
    <source>
        <dbReference type="ARBA" id="ARBA00023125"/>
    </source>
</evidence>
<evidence type="ECO:0000259" key="4">
    <source>
        <dbReference type="PROSITE" id="PS50977"/>
    </source>
</evidence>
<dbReference type="PROSITE" id="PS50977">
    <property type="entry name" value="HTH_TETR_2"/>
    <property type="match status" value="1"/>
</dbReference>
<comment type="caution">
    <text evidence="5">The sequence shown here is derived from an EMBL/GenBank/DDBJ whole genome shotgun (WGS) entry which is preliminary data.</text>
</comment>
<dbReference type="Pfam" id="PF21303">
    <property type="entry name" value="TetR_C_39"/>
    <property type="match status" value="1"/>
</dbReference>
<dbReference type="InterPro" id="IPR023772">
    <property type="entry name" value="DNA-bd_HTH_TetR-type_CS"/>
</dbReference>
<keyword evidence="2 3" id="KW-0238">DNA-binding</keyword>
<dbReference type="GO" id="GO:0003677">
    <property type="term" value="F:DNA binding"/>
    <property type="evidence" value="ECO:0007669"/>
    <property type="project" value="UniProtKB-UniRule"/>
</dbReference>
<evidence type="ECO:0000256" key="1">
    <source>
        <dbReference type="ARBA" id="ARBA00022491"/>
    </source>
</evidence>
<dbReference type="EMBL" id="LTAO01000023">
    <property type="protein sequence ID" value="KYG29482.1"/>
    <property type="molecule type" value="Genomic_DNA"/>
</dbReference>
<feature type="domain" description="HTH tetR-type" evidence="4">
    <location>
        <begin position="8"/>
        <end position="68"/>
    </location>
</feature>
<dbReference type="PROSITE" id="PS01081">
    <property type="entry name" value="HTH_TETR_1"/>
    <property type="match status" value="1"/>
</dbReference>
<dbReference type="Pfam" id="PF00440">
    <property type="entry name" value="TetR_N"/>
    <property type="match status" value="1"/>
</dbReference>
<protein>
    <submittedName>
        <fullName evidence="5">TetR family transcriptional regulator</fullName>
    </submittedName>
</protein>
<dbReference type="RefSeq" id="WP_061949281.1">
    <property type="nucleotide sequence ID" value="NZ_LTAO01000023.1"/>
</dbReference>
<dbReference type="PANTHER" id="PTHR43479">
    <property type="entry name" value="ACREF/ENVCD OPERON REPRESSOR-RELATED"/>
    <property type="match status" value="1"/>
</dbReference>
<proteinExistence type="predicted"/>
<sequence length="212" mass="24186">MRITKDSDNRKKEIMDAAELLFVTKGYTQTTVNNILQEVGIAKGTFYHHFQSKEEVMDAIVNRFIKQAVDSAQNIANTHDLSAPEKLLYIFMPNQENQHKKEVAEQFHTVNNAEMHQKSIVETIMQLTPIITTIIEQGNKEGHFSTPFPKETVEFLLVSSQFLFDEGIFEWTPEEQMNKAIAFSHIIETTLGAKKGTFDFIKDVLTGSTEND</sequence>
<dbReference type="AlphaFoldDB" id="A0A161PB81"/>
<evidence type="ECO:0000313" key="5">
    <source>
        <dbReference type="EMBL" id="KYG29482.1"/>
    </source>
</evidence>
<dbReference type="InterPro" id="IPR049149">
    <property type="entry name" value="TetR/AcrR_C"/>
</dbReference>
<dbReference type="InterPro" id="IPR050624">
    <property type="entry name" value="HTH-type_Tx_Regulator"/>
</dbReference>
<dbReference type="InterPro" id="IPR001647">
    <property type="entry name" value="HTH_TetR"/>
</dbReference>
<dbReference type="STRING" id="519424.AZF04_08145"/>
<keyword evidence="6" id="KW-1185">Reference proteome</keyword>
<organism evidence="5 6">
    <name type="scientific">Alkalihalobacillus trypoxylicola</name>
    <dbReference type="NCBI Taxonomy" id="519424"/>
    <lineage>
        <taxon>Bacteria</taxon>
        <taxon>Bacillati</taxon>
        <taxon>Bacillota</taxon>
        <taxon>Bacilli</taxon>
        <taxon>Bacillales</taxon>
        <taxon>Bacillaceae</taxon>
        <taxon>Alkalihalobacillus</taxon>
    </lineage>
</organism>
<dbReference type="SUPFAM" id="SSF46689">
    <property type="entry name" value="Homeodomain-like"/>
    <property type="match status" value="1"/>
</dbReference>
<keyword evidence="1" id="KW-0678">Repressor</keyword>
<dbReference type="PANTHER" id="PTHR43479:SF11">
    <property type="entry name" value="ACREF_ENVCD OPERON REPRESSOR-RELATED"/>
    <property type="match status" value="1"/>
</dbReference>
<dbReference type="PRINTS" id="PR00455">
    <property type="entry name" value="HTHTETR"/>
</dbReference>
<feature type="DNA-binding region" description="H-T-H motif" evidence="3">
    <location>
        <begin position="31"/>
        <end position="50"/>
    </location>
</feature>
<gene>
    <name evidence="5" type="ORF">AZF04_08145</name>
</gene>
<dbReference type="Proteomes" id="UP000075806">
    <property type="component" value="Unassembled WGS sequence"/>
</dbReference>
<dbReference type="Gene3D" id="1.10.357.10">
    <property type="entry name" value="Tetracycline Repressor, domain 2"/>
    <property type="match status" value="1"/>
</dbReference>
<accession>A0A161PB81</accession>
<evidence type="ECO:0000313" key="6">
    <source>
        <dbReference type="Proteomes" id="UP000075806"/>
    </source>
</evidence>